<keyword evidence="3" id="KW-1185">Reference proteome</keyword>
<gene>
    <name evidence="2" type="ORF">ECRASSUSDP1_LOCUS3184</name>
</gene>
<dbReference type="Proteomes" id="UP001295684">
    <property type="component" value="Unassembled WGS sequence"/>
</dbReference>
<sequence>MVINPDEYIPSSVDDISSDLLENAVNYMRTPEFFEIFQKIGQIDAIPKLSFQQMRLIKTEYIDRFCHPGSNSPLTNSAKILASWLDAILEFTVLKYEALINTVKKKNSLINSEWPLKKMFIERAYKILLFTKRVKPEINLTMEYLRDNNLYDFMNKENMNKNKVYLKIKEIEKKEHMLLEQKKEIEACTHCLDYGGQTDQTSSVQMANGQAQSETDNPVAQENHIENTDQSNIGHSNEMQIQTDEIVDQDDHDEVEIQTQQMEPHEHHTQSRDRQVEVYEQNEEVINTSTQPQEEEHKILSEGDESRDENSDTENDPNGCYNSISERYHVQAMKNKRRRDREARKRAQPPDLSQRTEYVRSQMPEQSQQQENGEQDGMAEILSTQLFGQILALGDVFQNQVAEKVGEELQNIKGKYLSIWYEHLFQSRIFLADRHEKVERALQKAGLIPKDNEDSPDNECEEFDFEEMGEILESKLQDPEILSQIHQNILDEEENEEI</sequence>
<reference evidence="2" key="1">
    <citation type="submission" date="2023-07" db="EMBL/GenBank/DDBJ databases">
        <authorList>
            <consortium name="AG Swart"/>
            <person name="Singh M."/>
            <person name="Singh A."/>
            <person name="Seah K."/>
            <person name="Emmerich C."/>
        </authorList>
    </citation>
    <scope>NUCLEOTIDE SEQUENCE</scope>
    <source>
        <strain evidence="2">DP1</strain>
    </source>
</reference>
<organism evidence="2 3">
    <name type="scientific">Euplotes crassus</name>
    <dbReference type="NCBI Taxonomy" id="5936"/>
    <lineage>
        <taxon>Eukaryota</taxon>
        <taxon>Sar</taxon>
        <taxon>Alveolata</taxon>
        <taxon>Ciliophora</taxon>
        <taxon>Intramacronucleata</taxon>
        <taxon>Spirotrichea</taxon>
        <taxon>Hypotrichia</taxon>
        <taxon>Euplotida</taxon>
        <taxon>Euplotidae</taxon>
        <taxon>Moneuplotes</taxon>
    </lineage>
</organism>
<comment type="caution">
    <text evidence="2">The sequence shown here is derived from an EMBL/GenBank/DDBJ whole genome shotgun (WGS) entry which is preliminary data.</text>
</comment>
<proteinExistence type="predicted"/>
<name>A0AAD1U451_EUPCR</name>
<feature type="compositionally biased region" description="Polar residues" evidence="1">
    <location>
        <begin position="363"/>
        <end position="372"/>
    </location>
</feature>
<evidence type="ECO:0000256" key="1">
    <source>
        <dbReference type="SAM" id="MobiDB-lite"/>
    </source>
</evidence>
<protein>
    <submittedName>
        <fullName evidence="2">Uncharacterized protein</fullName>
    </submittedName>
</protein>
<evidence type="ECO:0000313" key="3">
    <source>
        <dbReference type="Proteomes" id="UP001295684"/>
    </source>
</evidence>
<dbReference type="AlphaFoldDB" id="A0AAD1U451"/>
<accession>A0AAD1U451</accession>
<evidence type="ECO:0000313" key="2">
    <source>
        <dbReference type="EMBL" id="CAI2361870.1"/>
    </source>
</evidence>
<feature type="compositionally biased region" description="Acidic residues" evidence="1">
    <location>
        <begin position="302"/>
        <end position="315"/>
    </location>
</feature>
<feature type="region of interest" description="Disordered" evidence="1">
    <location>
        <begin position="285"/>
        <end position="375"/>
    </location>
</feature>
<dbReference type="EMBL" id="CAMPGE010003046">
    <property type="protein sequence ID" value="CAI2361870.1"/>
    <property type="molecule type" value="Genomic_DNA"/>
</dbReference>